<sequence>MSFGLLRLHPITHNPFTPPPTKINATWDTEQEMREQLPRLFDPSGMARPKVPGKYQPPRKHAQVISINEGVSPSRATQAKLPSIGEKGKGKEHVQ</sequence>
<feature type="compositionally biased region" description="Basic and acidic residues" evidence="1">
    <location>
        <begin position="86"/>
        <end position="95"/>
    </location>
</feature>
<feature type="region of interest" description="Disordered" evidence="1">
    <location>
        <begin position="1"/>
        <end position="24"/>
    </location>
</feature>
<proteinExistence type="predicted"/>
<accession>A0AAF0TS93</accession>
<name>A0AAF0TS93_SOLVR</name>
<feature type="compositionally biased region" description="Polar residues" evidence="1">
    <location>
        <begin position="65"/>
        <end position="77"/>
    </location>
</feature>
<evidence type="ECO:0000313" key="3">
    <source>
        <dbReference type="Proteomes" id="UP001234989"/>
    </source>
</evidence>
<gene>
    <name evidence="2" type="ORF">MTR67_023931</name>
</gene>
<dbReference type="AlphaFoldDB" id="A0AAF0TS93"/>
<feature type="region of interest" description="Disordered" evidence="1">
    <location>
        <begin position="38"/>
        <end position="95"/>
    </location>
</feature>
<evidence type="ECO:0000256" key="1">
    <source>
        <dbReference type="SAM" id="MobiDB-lite"/>
    </source>
</evidence>
<dbReference type="EMBL" id="CP133616">
    <property type="protein sequence ID" value="WMV30546.1"/>
    <property type="molecule type" value="Genomic_DNA"/>
</dbReference>
<evidence type="ECO:0000313" key="2">
    <source>
        <dbReference type="EMBL" id="WMV30546.1"/>
    </source>
</evidence>
<organism evidence="2 3">
    <name type="scientific">Solanum verrucosum</name>
    <dbReference type="NCBI Taxonomy" id="315347"/>
    <lineage>
        <taxon>Eukaryota</taxon>
        <taxon>Viridiplantae</taxon>
        <taxon>Streptophyta</taxon>
        <taxon>Embryophyta</taxon>
        <taxon>Tracheophyta</taxon>
        <taxon>Spermatophyta</taxon>
        <taxon>Magnoliopsida</taxon>
        <taxon>eudicotyledons</taxon>
        <taxon>Gunneridae</taxon>
        <taxon>Pentapetalae</taxon>
        <taxon>asterids</taxon>
        <taxon>lamiids</taxon>
        <taxon>Solanales</taxon>
        <taxon>Solanaceae</taxon>
        <taxon>Solanoideae</taxon>
        <taxon>Solaneae</taxon>
        <taxon>Solanum</taxon>
    </lineage>
</organism>
<protein>
    <submittedName>
        <fullName evidence="2">Uncharacterized protein</fullName>
    </submittedName>
</protein>
<reference evidence="2" key="1">
    <citation type="submission" date="2023-08" db="EMBL/GenBank/DDBJ databases">
        <title>A de novo genome assembly of Solanum verrucosum Schlechtendal, a Mexican diploid species geographically isolated from the other diploid A-genome species in potato relatives.</title>
        <authorList>
            <person name="Hosaka K."/>
        </authorList>
    </citation>
    <scope>NUCLEOTIDE SEQUENCE</scope>
    <source>
        <tissue evidence="2">Young leaves</tissue>
    </source>
</reference>
<keyword evidence="3" id="KW-1185">Reference proteome</keyword>
<dbReference type="Proteomes" id="UP001234989">
    <property type="component" value="Chromosome 5"/>
</dbReference>